<dbReference type="GO" id="GO:0031956">
    <property type="term" value="F:medium-chain fatty acid-CoA ligase activity"/>
    <property type="evidence" value="ECO:0007669"/>
    <property type="project" value="TreeGrafter"/>
</dbReference>
<dbReference type="InterPro" id="IPR020845">
    <property type="entry name" value="AMP-binding_CS"/>
</dbReference>
<dbReference type="GO" id="GO:0006631">
    <property type="term" value="P:fatty acid metabolic process"/>
    <property type="evidence" value="ECO:0007669"/>
    <property type="project" value="TreeGrafter"/>
</dbReference>
<dbReference type="InterPro" id="IPR000873">
    <property type="entry name" value="AMP-dep_synth/lig_dom"/>
</dbReference>
<evidence type="ECO:0000259" key="3">
    <source>
        <dbReference type="Pfam" id="PF00501"/>
    </source>
</evidence>
<dbReference type="Pfam" id="PF13193">
    <property type="entry name" value="AMP-binding_C"/>
    <property type="match status" value="1"/>
</dbReference>
<evidence type="ECO:0000256" key="2">
    <source>
        <dbReference type="ARBA" id="ARBA00022598"/>
    </source>
</evidence>
<feature type="domain" description="AMP-dependent synthetase/ligase" evidence="3">
    <location>
        <begin position="16"/>
        <end position="368"/>
    </location>
</feature>
<keyword evidence="2" id="KW-0436">Ligase</keyword>
<organism evidence="5 6">
    <name type="scientific">Duganella vulcania</name>
    <dbReference type="NCBI Taxonomy" id="2692166"/>
    <lineage>
        <taxon>Bacteria</taxon>
        <taxon>Pseudomonadati</taxon>
        <taxon>Pseudomonadota</taxon>
        <taxon>Betaproteobacteria</taxon>
        <taxon>Burkholderiales</taxon>
        <taxon>Oxalobacteraceae</taxon>
        <taxon>Telluria group</taxon>
        <taxon>Duganella</taxon>
    </lineage>
</organism>
<dbReference type="Pfam" id="PF00501">
    <property type="entry name" value="AMP-binding"/>
    <property type="match status" value="1"/>
</dbReference>
<dbReference type="RefSeq" id="WP_161095966.1">
    <property type="nucleotide sequence ID" value="NZ_WWCW01000012.1"/>
</dbReference>
<dbReference type="Gene3D" id="3.40.50.12780">
    <property type="entry name" value="N-terminal domain of ligase-like"/>
    <property type="match status" value="1"/>
</dbReference>
<comment type="similarity">
    <text evidence="1">Belongs to the ATP-dependent AMP-binding enzyme family.</text>
</comment>
<gene>
    <name evidence="5" type="ORF">GTP91_06135</name>
</gene>
<reference evidence="5 6" key="1">
    <citation type="submission" date="2020-01" db="EMBL/GenBank/DDBJ databases">
        <title>Novel species isolated from a subtropical stream in China.</title>
        <authorList>
            <person name="Lu H."/>
        </authorList>
    </citation>
    <scope>NUCLEOTIDE SEQUENCE [LARGE SCALE GENOMIC DNA]</scope>
    <source>
        <strain evidence="5 6">FT82W</strain>
    </source>
</reference>
<comment type="caution">
    <text evidence="5">The sequence shown here is derived from an EMBL/GenBank/DDBJ whole genome shotgun (WGS) entry which is preliminary data.</text>
</comment>
<dbReference type="PANTHER" id="PTHR43201">
    <property type="entry name" value="ACYL-COA SYNTHETASE"/>
    <property type="match status" value="1"/>
</dbReference>
<dbReference type="AlphaFoldDB" id="A0A845FYV5"/>
<dbReference type="Proteomes" id="UP000470302">
    <property type="component" value="Unassembled WGS sequence"/>
</dbReference>
<dbReference type="InterPro" id="IPR045851">
    <property type="entry name" value="AMP-bd_C_sf"/>
</dbReference>
<protein>
    <submittedName>
        <fullName evidence="5">AMP-binding protein</fullName>
    </submittedName>
</protein>
<accession>A0A845FYV5</accession>
<evidence type="ECO:0000259" key="4">
    <source>
        <dbReference type="Pfam" id="PF13193"/>
    </source>
</evidence>
<evidence type="ECO:0000313" key="6">
    <source>
        <dbReference type="Proteomes" id="UP000470302"/>
    </source>
</evidence>
<name>A0A845FYV5_9BURK</name>
<dbReference type="Gene3D" id="3.30.300.30">
    <property type="match status" value="1"/>
</dbReference>
<dbReference type="EMBL" id="WWCW01000012">
    <property type="protein sequence ID" value="MYM86761.1"/>
    <property type="molecule type" value="Genomic_DNA"/>
</dbReference>
<dbReference type="PANTHER" id="PTHR43201:SF5">
    <property type="entry name" value="MEDIUM-CHAIN ACYL-COA LIGASE ACSF2, MITOCHONDRIAL"/>
    <property type="match status" value="1"/>
</dbReference>
<evidence type="ECO:0000313" key="5">
    <source>
        <dbReference type="EMBL" id="MYM86761.1"/>
    </source>
</evidence>
<evidence type="ECO:0000256" key="1">
    <source>
        <dbReference type="ARBA" id="ARBA00006432"/>
    </source>
</evidence>
<dbReference type="InterPro" id="IPR025110">
    <property type="entry name" value="AMP-bd_C"/>
</dbReference>
<feature type="domain" description="AMP-binding enzyme C-terminal" evidence="4">
    <location>
        <begin position="426"/>
        <end position="503"/>
    </location>
</feature>
<dbReference type="SUPFAM" id="SSF56801">
    <property type="entry name" value="Acetyl-CoA synthetase-like"/>
    <property type="match status" value="1"/>
</dbReference>
<dbReference type="InterPro" id="IPR042099">
    <property type="entry name" value="ANL_N_sf"/>
</dbReference>
<proteinExistence type="inferred from homology"/>
<sequence length="521" mass="57513">MTNDHGSPLQRLCDYASADPSRPAFVMAKSGEVLSYAMLEERSRRVAGYLQHMGLKRGDHIAMLMVNGLDCPVVALAAQRSGLYYTPLNYRLTQGEIEFILRDCGATALVVSREVLDCAQIVARESPQLTVLLTTGDGSDAFVSLSSVYANGYYDETVLDECEGDMMLYSSGTTGRPKGVVRTASFAPWGTPTRSERMLLTMYRMDRGTVLLSPAPLYHAAPLGWAMAAIRSGATVVVMAKFDAVEALAAIEQYHVTHTLMVPTMFVRMLALPQAQRNLYDLASLRYVVHASAPCSVHVKRQMIEWLGPVIHEFYAGSEGNGCCVVSTEEWLAHPGTVGRALVGALHILDDDENEVPHGEVGMIYFSGLPPIEYHNDPEKSRSVLSKQGYTTLGDYGWVDQEGYLFIADRRTDLIISGGVNVYPRETEEVLAMHAAVFEVAVIGVPNPEFGQDVMAVVQLRPELHPSDQLRQDLIGFCRDNLAHYKCPKHLMFDELPRTETGKLLRRVLKEKYARAEGGTS</sequence>
<dbReference type="PROSITE" id="PS00455">
    <property type="entry name" value="AMP_BINDING"/>
    <property type="match status" value="1"/>
</dbReference>